<protein>
    <recommendedName>
        <fullName evidence="12">Chaperone protein ClpB</fullName>
    </recommendedName>
</protein>
<dbReference type="InterPro" id="IPR001270">
    <property type="entry name" value="ClpA/B"/>
</dbReference>
<dbReference type="Pfam" id="PF10431">
    <property type="entry name" value="ClpB_D2-small"/>
    <property type="match status" value="1"/>
</dbReference>
<dbReference type="InterPro" id="IPR004176">
    <property type="entry name" value="Clp_R_N"/>
</dbReference>
<dbReference type="Gene3D" id="3.40.50.300">
    <property type="entry name" value="P-loop containing nucleotide triphosphate hydrolases"/>
    <property type="match status" value="3"/>
</dbReference>
<gene>
    <name evidence="12 14" type="primary">clpB</name>
    <name evidence="14" type="ORF">KDK95_25130</name>
</gene>
<dbReference type="GO" id="GO:0005737">
    <property type="term" value="C:cytoplasm"/>
    <property type="evidence" value="ECO:0007669"/>
    <property type="project" value="UniProtKB-SubCell"/>
</dbReference>
<dbReference type="GO" id="GO:0034605">
    <property type="term" value="P:cellular response to heat"/>
    <property type="evidence" value="ECO:0007669"/>
    <property type="project" value="TreeGrafter"/>
</dbReference>
<evidence type="ECO:0000256" key="6">
    <source>
        <dbReference type="ARBA" id="ARBA00023016"/>
    </source>
</evidence>
<keyword evidence="15" id="KW-1185">Reference proteome</keyword>
<dbReference type="GO" id="GO:0042026">
    <property type="term" value="P:protein refolding"/>
    <property type="evidence" value="ECO:0007669"/>
    <property type="project" value="UniProtKB-UniRule"/>
</dbReference>
<evidence type="ECO:0000256" key="4">
    <source>
        <dbReference type="ARBA" id="ARBA00022741"/>
    </source>
</evidence>
<dbReference type="EMBL" id="JAGSOH010000092">
    <property type="protein sequence ID" value="MBR7829614.1"/>
    <property type="molecule type" value="Genomic_DNA"/>
</dbReference>
<dbReference type="InterPro" id="IPR003593">
    <property type="entry name" value="AAA+_ATPase"/>
</dbReference>
<dbReference type="GO" id="GO:0016887">
    <property type="term" value="F:ATP hydrolysis activity"/>
    <property type="evidence" value="ECO:0007669"/>
    <property type="project" value="InterPro"/>
</dbReference>
<evidence type="ECO:0000256" key="1">
    <source>
        <dbReference type="ARBA" id="ARBA00004496"/>
    </source>
</evidence>
<evidence type="ECO:0000259" key="13">
    <source>
        <dbReference type="PROSITE" id="PS51903"/>
    </source>
</evidence>
<feature type="domain" description="Clp R" evidence="13">
    <location>
        <begin position="3"/>
        <end position="151"/>
    </location>
</feature>
<keyword evidence="3 10" id="KW-0677">Repeat</keyword>
<dbReference type="RefSeq" id="WP_212520747.1">
    <property type="nucleotide sequence ID" value="NZ_JAGSOH010000092.1"/>
</dbReference>
<keyword evidence="12" id="KW-0963">Cytoplasm</keyword>
<evidence type="ECO:0000256" key="7">
    <source>
        <dbReference type="ARBA" id="ARBA00023054"/>
    </source>
</evidence>
<dbReference type="FunFam" id="3.40.50.300:FF:000025">
    <property type="entry name" value="ATP-dependent Clp protease subunit"/>
    <property type="match status" value="1"/>
</dbReference>
<dbReference type="PRINTS" id="PR00300">
    <property type="entry name" value="CLPPROTEASEA"/>
</dbReference>
<feature type="coiled-coil region" evidence="12">
    <location>
        <begin position="87"/>
        <end position="114"/>
    </location>
</feature>
<evidence type="ECO:0000256" key="12">
    <source>
        <dbReference type="RuleBase" id="RU362034"/>
    </source>
</evidence>
<keyword evidence="4 11" id="KW-0547">Nucleotide-binding</keyword>
<comment type="subunit">
    <text evidence="9">Homohexamer. The oligomerization is ATP-dependent.</text>
</comment>
<comment type="caution">
    <text evidence="14">The sequence shown here is derived from an EMBL/GenBank/DDBJ whole genome shotgun (WGS) entry which is preliminary data.</text>
</comment>
<dbReference type="InterPro" id="IPR050130">
    <property type="entry name" value="ClpA_ClpB"/>
</dbReference>
<dbReference type="InterPro" id="IPR017730">
    <property type="entry name" value="Chaperonin_ClpB"/>
</dbReference>
<keyword evidence="5 11" id="KW-0067">ATP-binding</keyword>
<feature type="coiled-coil region" evidence="12">
    <location>
        <begin position="403"/>
        <end position="531"/>
    </location>
</feature>
<dbReference type="InterPro" id="IPR018368">
    <property type="entry name" value="ClpA/B_CS1"/>
</dbReference>
<dbReference type="Pfam" id="PF07724">
    <property type="entry name" value="AAA_2"/>
    <property type="match status" value="1"/>
</dbReference>
<sequence length="891" mass="98930">MDMNQLTQKSQEALQEAQTLAARLGHTEVDGEHLLVALLDQPEGLVARLLAAADADVEGLHADLSADLAKRPRTTGPGAGPGQVMVTQRLARLLDAAEREAKRLKDEYVSVEHLALALIDEGSATSAGRRLKERHATRDGFLSALTRVRGNQRVTSATPEGAYEALEKYGRDLVAEARADKLDPVIGRDGEIRRVIQILSRKTKNNPVLIGDPGVGKTAIVEGLAQRIWRGDVPEGLREKTVFALDMGSLVAGAKYRGEFEERLKAVLAEVKAAAGGILLFIDELHTVVGAGAAEGAMDAGNMLKPMLARGELHMIGATTLDEYRKHIESDAALERRFQTVLVDEPSLEDTISILRGLRERLEVFHGVKIQDTALVAAATLSHRYITDRFLPDKAIDLVDEACARLRTEIDSMPAELDELTRRVTRLEIEEAALDKEKDRASRDRLEELRRELADLRAQASSKRAQWDAERQGIRRVQELRETLERTRAQAERAEREYDLNRAAELRYGEIAELERRLAAEEQQLSAKQGEARLLREVVTEDEIAEIVAAWTGIPVSRLQEGEREKLLRLDEILRQRVIGQDEAVQLVADAVIRSRSGIRDPRRPIGSFIFLGPTGVGKTELAKTLAEALFDSEENMVRLDMSEYQERHTVSRLLGAPPGYVGYEEGGQLTEAVRRKPYSVVLFDEVEKAHADVFNTLLQVLDDGRITDAQGRTVDFRNTVIIMTSNLGSNHLLQDATADGEIKPDVRDLIMAELRGHFRPEFLNRVDDIVIFHPLDLPQIERIVDLMFDDLRRRLAERRILLRLDEEGRRVIAEHGFDPVYGARPLRRFISHEVETKIGRALLSEDVPEGTTIVIGAYGGELSIAFEAPSAETDVAGDDTPRAAAAGGAR</sequence>
<dbReference type="NCBIfam" id="TIGR03346">
    <property type="entry name" value="chaperone_ClpB"/>
    <property type="match status" value="1"/>
</dbReference>
<dbReference type="InterPro" id="IPR019489">
    <property type="entry name" value="Clp_ATPase_C"/>
</dbReference>
<dbReference type="AlphaFoldDB" id="A0A941EIA9"/>
<dbReference type="FunFam" id="3.40.50.300:FF:000010">
    <property type="entry name" value="Chaperone clpB 1, putative"/>
    <property type="match status" value="1"/>
</dbReference>
<comment type="subunit">
    <text evidence="12">Homohexamer; The oligomerization is ATP-dependent.</text>
</comment>
<proteinExistence type="inferred from homology"/>
<dbReference type="PANTHER" id="PTHR11638:SF18">
    <property type="entry name" value="HEAT SHOCK PROTEIN 104"/>
    <property type="match status" value="1"/>
</dbReference>
<keyword evidence="7 12" id="KW-0175">Coiled coil</keyword>
<dbReference type="Gene3D" id="1.10.8.60">
    <property type="match status" value="1"/>
</dbReference>
<evidence type="ECO:0000256" key="3">
    <source>
        <dbReference type="ARBA" id="ARBA00022737"/>
    </source>
</evidence>
<keyword evidence="6 12" id="KW-0346">Stress response</keyword>
<dbReference type="InterPro" id="IPR027417">
    <property type="entry name" value="P-loop_NTPase"/>
</dbReference>
<dbReference type="Pfam" id="PF00004">
    <property type="entry name" value="AAA"/>
    <property type="match status" value="1"/>
</dbReference>
<evidence type="ECO:0000256" key="11">
    <source>
        <dbReference type="RuleBase" id="RU004432"/>
    </source>
</evidence>
<evidence type="ECO:0000256" key="2">
    <source>
        <dbReference type="ARBA" id="ARBA00008675"/>
    </source>
</evidence>
<dbReference type="InterPro" id="IPR041546">
    <property type="entry name" value="ClpA/ClpB_AAA_lid"/>
</dbReference>
<dbReference type="SUPFAM" id="SSF52540">
    <property type="entry name" value="P-loop containing nucleoside triphosphate hydrolases"/>
    <property type="match status" value="2"/>
</dbReference>
<dbReference type="InterPro" id="IPR036628">
    <property type="entry name" value="Clp_N_dom_sf"/>
</dbReference>
<accession>A0A941EIA9</accession>
<evidence type="ECO:0000256" key="5">
    <source>
        <dbReference type="ARBA" id="ARBA00022840"/>
    </source>
</evidence>
<evidence type="ECO:0000313" key="15">
    <source>
        <dbReference type="Proteomes" id="UP000676325"/>
    </source>
</evidence>
<dbReference type="PROSITE" id="PS00870">
    <property type="entry name" value="CLPAB_1"/>
    <property type="match status" value="1"/>
</dbReference>
<dbReference type="PANTHER" id="PTHR11638">
    <property type="entry name" value="ATP-DEPENDENT CLP PROTEASE"/>
    <property type="match status" value="1"/>
</dbReference>
<keyword evidence="8 11" id="KW-0143">Chaperone</keyword>
<dbReference type="Gene3D" id="1.10.1780.10">
    <property type="entry name" value="Clp, N-terminal domain"/>
    <property type="match status" value="1"/>
</dbReference>
<reference evidence="14" key="1">
    <citation type="submission" date="2021-04" db="EMBL/GenBank/DDBJ databases">
        <title>Genome based classification of Actinospica acidithermotolerans sp. nov., an actinobacterium isolated from an Indonesian hot spring.</title>
        <authorList>
            <person name="Kusuma A.B."/>
            <person name="Putra K.E."/>
            <person name="Nafisah S."/>
            <person name="Loh J."/>
            <person name="Nouioui I."/>
            <person name="Goodfellow M."/>
        </authorList>
    </citation>
    <scope>NUCLEOTIDE SEQUENCE</scope>
    <source>
        <strain evidence="14">MGRD01-02</strain>
    </source>
</reference>
<dbReference type="Pfam" id="PF02861">
    <property type="entry name" value="Clp_N"/>
    <property type="match status" value="1"/>
</dbReference>
<comment type="subcellular location">
    <subcellularLocation>
        <location evidence="1 12">Cytoplasm</location>
    </subcellularLocation>
</comment>
<organism evidence="14 15">
    <name type="scientific">Actinospica acidithermotolerans</name>
    <dbReference type="NCBI Taxonomy" id="2828514"/>
    <lineage>
        <taxon>Bacteria</taxon>
        <taxon>Bacillati</taxon>
        <taxon>Actinomycetota</taxon>
        <taxon>Actinomycetes</taxon>
        <taxon>Catenulisporales</taxon>
        <taxon>Actinospicaceae</taxon>
        <taxon>Actinospica</taxon>
    </lineage>
</organism>
<dbReference type="Proteomes" id="UP000676325">
    <property type="component" value="Unassembled WGS sequence"/>
</dbReference>
<comment type="function">
    <text evidence="12">Part of a stress-induced multi-chaperone system, it is involved in the recovery of the cell from heat-induced damage, in cooperation with DnaK, DnaJ and GrpE.</text>
</comment>
<dbReference type="FunFam" id="3.40.50.300:FF:000120">
    <property type="entry name" value="ATP-dependent chaperone ClpB"/>
    <property type="match status" value="1"/>
</dbReference>
<evidence type="ECO:0000256" key="10">
    <source>
        <dbReference type="PROSITE-ProRule" id="PRU01251"/>
    </source>
</evidence>
<dbReference type="InterPro" id="IPR028299">
    <property type="entry name" value="ClpA/B_CS2"/>
</dbReference>
<evidence type="ECO:0000256" key="8">
    <source>
        <dbReference type="ARBA" id="ARBA00023186"/>
    </source>
</evidence>
<comment type="similarity">
    <text evidence="2 11">Belongs to the ClpA/ClpB family.</text>
</comment>
<dbReference type="CDD" id="cd00009">
    <property type="entry name" value="AAA"/>
    <property type="match status" value="1"/>
</dbReference>
<dbReference type="InterPro" id="IPR003959">
    <property type="entry name" value="ATPase_AAA_core"/>
</dbReference>
<dbReference type="SMART" id="SM01086">
    <property type="entry name" value="ClpB_D2-small"/>
    <property type="match status" value="1"/>
</dbReference>
<dbReference type="CDD" id="cd19499">
    <property type="entry name" value="RecA-like_ClpB_Hsp104-like"/>
    <property type="match status" value="1"/>
</dbReference>
<evidence type="ECO:0000313" key="14">
    <source>
        <dbReference type="EMBL" id="MBR7829614.1"/>
    </source>
</evidence>
<dbReference type="GO" id="GO:0005524">
    <property type="term" value="F:ATP binding"/>
    <property type="evidence" value="ECO:0007669"/>
    <property type="project" value="UniProtKB-UniRule"/>
</dbReference>
<dbReference type="PROSITE" id="PS51903">
    <property type="entry name" value="CLP_R"/>
    <property type="match status" value="1"/>
</dbReference>
<evidence type="ECO:0000256" key="9">
    <source>
        <dbReference type="ARBA" id="ARBA00026057"/>
    </source>
</evidence>
<dbReference type="PROSITE" id="PS00871">
    <property type="entry name" value="CLPAB_2"/>
    <property type="match status" value="1"/>
</dbReference>
<dbReference type="SUPFAM" id="SSF81923">
    <property type="entry name" value="Double Clp-N motif"/>
    <property type="match status" value="1"/>
</dbReference>
<name>A0A941EIA9_9ACTN</name>
<dbReference type="Pfam" id="PF17871">
    <property type="entry name" value="AAA_lid_9"/>
    <property type="match status" value="1"/>
</dbReference>
<dbReference type="SMART" id="SM00382">
    <property type="entry name" value="AAA"/>
    <property type="match status" value="2"/>
</dbReference>